<evidence type="ECO:0000256" key="1">
    <source>
        <dbReference type="PROSITE-ProRule" id="PRU00169"/>
    </source>
</evidence>
<dbReference type="Pfam" id="PF00072">
    <property type="entry name" value="Response_reg"/>
    <property type="match status" value="1"/>
</dbReference>
<organism evidence="5 6">
    <name type="scientific">Sphingomonas cremea</name>
    <dbReference type="NCBI Taxonomy" id="2904799"/>
    <lineage>
        <taxon>Bacteria</taxon>
        <taxon>Pseudomonadati</taxon>
        <taxon>Pseudomonadota</taxon>
        <taxon>Alphaproteobacteria</taxon>
        <taxon>Sphingomonadales</taxon>
        <taxon>Sphingomonadaceae</taxon>
        <taxon>Sphingomonas</taxon>
    </lineage>
</organism>
<protein>
    <submittedName>
        <fullName evidence="5">LytTR family DNA-binding domain-containing protein</fullName>
    </submittedName>
</protein>
<keyword evidence="5" id="KW-0238">DNA-binding</keyword>
<feature type="domain" description="Response regulatory" evidence="3">
    <location>
        <begin position="5"/>
        <end position="119"/>
    </location>
</feature>
<evidence type="ECO:0000313" key="6">
    <source>
        <dbReference type="Proteomes" id="UP001139410"/>
    </source>
</evidence>
<feature type="modified residue" description="4-aspartylphosphate" evidence="1">
    <location>
        <position position="56"/>
    </location>
</feature>
<dbReference type="InterPro" id="IPR011006">
    <property type="entry name" value="CheY-like_superfamily"/>
</dbReference>
<evidence type="ECO:0000259" key="4">
    <source>
        <dbReference type="PROSITE" id="PS50930"/>
    </source>
</evidence>
<dbReference type="SMART" id="SM00850">
    <property type="entry name" value="LytTR"/>
    <property type="match status" value="1"/>
</dbReference>
<dbReference type="GO" id="GO:0000156">
    <property type="term" value="F:phosphorelay response regulator activity"/>
    <property type="evidence" value="ECO:0007669"/>
    <property type="project" value="InterPro"/>
</dbReference>
<evidence type="ECO:0000256" key="2">
    <source>
        <dbReference type="SAM" id="Coils"/>
    </source>
</evidence>
<dbReference type="InterPro" id="IPR007492">
    <property type="entry name" value="LytTR_DNA-bd_dom"/>
</dbReference>
<dbReference type="InterPro" id="IPR001789">
    <property type="entry name" value="Sig_transdc_resp-reg_receiver"/>
</dbReference>
<keyword evidence="6" id="KW-1185">Reference proteome</keyword>
<dbReference type="AlphaFoldDB" id="A0A9X1QNL1"/>
<dbReference type="PANTHER" id="PTHR37299">
    <property type="entry name" value="TRANSCRIPTIONAL REGULATOR-RELATED"/>
    <property type="match status" value="1"/>
</dbReference>
<keyword evidence="1" id="KW-0597">Phosphoprotein</keyword>
<dbReference type="Gene3D" id="3.40.50.2300">
    <property type="match status" value="1"/>
</dbReference>
<dbReference type="GO" id="GO:0003677">
    <property type="term" value="F:DNA binding"/>
    <property type="evidence" value="ECO:0007669"/>
    <property type="project" value="UniProtKB-KW"/>
</dbReference>
<dbReference type="Proteomes" id="UP001139410">
    <property type="component" value="Unassembled WGS sequence"/>
</dbReference>
<dbReference type="EMBL" id="JAKFGM010000002">
    <property type="protein sequence ID" value="MCF2515412.1"/>
    <property type="molecule type" value="Genomic_DNA"/>
</dbReference>
<dbReference type="RefSeq" id="WP_235067952.1">
    <property type="nucleotide sequence ID" value="NZ_JAKFGM010000002.1"/>
</dbReference>
<feature type="coiled-coil region" evidence="2">
    <location>
        <begin position="108"/>
        <end position="147"/>
    </location>
</feature>
<gene>
    <name evidence="5" type="ORF">LVY65_10100</name>
</gene>
<comment type="caution">
    <text evidence="5">The sequence shown here is derived from an EMBL/GenBank/DDBJ whole genome shotgun (WGS) entry which is preliminary data.</text>
</comment>
<dbReference type="Gene3D" id="2.40.50.1020">
    <property type="entry name" value="LytTr DNA-binding domain"/>
    <property type="match status" value="1"/>
</dbReference>
<dbReference type="SUPFAM" id="SSF52172">
    <property type="entry name" value="CheY-like"/>
    <property type="match status" value="1"/>
</dbReference>
<name>A0A9X1QNL1_9SPHN</name>
<feature type="domain" description="HTH LytTR-type" evidence="4">
    <location>
        <begin position="157"/>
        <end position="261"/>
    </location>
</feature>
<evidence type="ECO:0000313" key="5">
    <source>
        <dbReference type="EMBL" id="MCF2515412.1"/>
    </source>
</evidence>
<dbReference type="PROSITE" id="PS50110">
    <property type="entry name" value="RESPONSE_REGULATORY"/>
    <property type="match status" value="1"/>
</dbReference>
<dbReference type="InterPro" id="IPR046947">
    <property type="entry name" value="LytR-like"/>
</dbReference>
<keyword evidence="2" id="KW-0175">Coiled coil</keyword>
<proteinExistence type="predicted"/>
<accession>A0A9X1QNL1</accession>
<dbReference type="PANTHER" id="PTHR37299:SF1">
    <property type="entry name" value="STAGE 0 SPORULATION PROTEIN A HOMOLOG"/>
    <property type="match status" value="1"/>
</dbReference>
<dbReference type="Pfam" id="PF04397">
    <property type="entry name" value="LytTR"/>
    <property type="match status" value="1"/>
</dbReference>
<dbReference type="PROSITE" id="PS50930">
    <property type="entry name" value="HTH_LYTTR"/>
    <property type="match status" value="1"/>
</dbReference>
<sequence length="264" mass="29727">MTPLRVMTVDDESLALRRLRLLLQTISEAEHVGEANSCAEAHAKISELNPDVVLLDIKMRDGNGFEVVEAIADRANPPLVIFVTAFDQFAPRAFDKAVVDYLLKPVERDRLALALERVRQQLQAKDAEQRVEELQQVLRELRNATNSSALPAFETEFWLRGTGGLIRVPVDAIDCVGSADEYVAIHTSSGSHLMRGSIRQFSQRVEPGLFVRVHRQWLVRRSAIAKLMSRSIGQTEIVLKNGRRLPAGRVYLKQLRNSIRGEIR</sequence>
<dbReference type="SMART" id="SM00448">
    <property type="entry name" value="REC"/>
    <property type="match status" value="1"/>
</dbReference>
<evidence type="ECO:0000259" key="3">
    <source>
        <dbReference type="PROSITE" id="PS50110"/>
    </source>
</evidence>
<reference evidence="5" key="1">
    <citation type="submission" date="2022-01" db="EMBL/GenBank/DDBJ databases">
        <authorList>
            <person name="Jo J.-H."/>
            <person name="Im W.-T."/>
        </authorList>
    </citation>
    <scope>NUCLEOTIDE SEQUENCE</scope>
    <source>
        <strain evidence="5">G124</strain>
    </source>
</reference>